<gene>
    <name evidence="5" type="ORF">ACAOBT_LOCUS17456</name>
</gene>
<feature type="compositionally biased region" description="Basic and acidic residues" evidence="4">
    <location>
        <begin position="405"/>
        <end position="415"/>
    </location>
</feature>
<feature type="coiled-coil region" evidence="3">
    <location>
        <begin position="308"/>
        <end position="349"/>
    </location>
</feature>
<dbReference type="OrthoDB" id="429427at2759"/>
<comment type="caution">
    <text evidence="5">The sequence shown here is derived from an EMBL/GenBank/DDBJ whole genome shotgun (WGS) entry which is preliminary data.</text>
</comment>
<dbReference type="Proteomes" id="UP001152888">
    <property type="component" value="Unassembled WGS sequence"/>
</dbReference>
<evidence type="ECO:0000256" key="4">
    <source>
        <dbReference type="SAM" id="MobiDB-lite"/>
    </source>
</evidence>
<name>A0A9P0L5J3_ACAOB</name>
<proteinExistence type="predicted"/>
<feature type="region of interest" description="Disordered" evidence="4">
    <location>
        <begin position="179"/>
        <end position="224"/>
    </location>
</feature>
<feature type="region of interest" description="Disordered" evidence="4">
    <location>
        <begin position="1"/>
        <end position="106"/>
    </location>
</feature>
<dbReference type="InterPro" id="IPR028211">
    <property type="entry name" value="Ntr2"/>
</dbReference>
<sequence length="484" mass="55725">MSLFKKPKRNIVQRRVFTENEDDDDESMDFQETVQPERKPKKKEKDKDKSKPKQTLLSFDAEEEGEVFQVKKSSHSKKVLRMFEKEKKKKEAKKEEKEEPKAKDKTEIVTDDLVLVVNENHKKPNTPPTILSGRDALCAGKDDLSSDEDEEPSHRFSKPDNFKKVLESGAIPDAAMIHAARKRRQRARELGDFIPTEEDDQQPEDKGRLLREDDNEGSDDERIDMEVNLALRDQERRREQFLAAQESEQELDEWEDQQIRKAVTGAAMEAARELLYPPECPPAPRISAPVLSAATGAPVVARTPQAIAASLREHLEAAMQRRDEHQRRLDEVAVEVERLKIELEDTKVKAPEAAGRFQFYQELRGYITDLVECFDEKVGIIASLEQRALDLMARKSEWLIERRRQDVRDQTEEAANKGGLLRKGPEDEEKQRRAAEREGRRTRRRRAREGSGQPKHVEGMSSDDEISQQDAMNFIKIANKLKLS</sequence>
<dbReference type="GO" id="GO:0071008">
    <property type="term" value="C:U2-type post-mRNA release spliceosomal complex"/>
    <property type="evidence" value="ECO:0007669"/>
    <property type="project" value="InterPro"/>
</dbReference>
<protein>
    <submittedName>
        <fullName evidence="5">Uncharacterized protein</fullName>
    </submittedName>
</protein>
<feature type="compositionally biased region" description="Acidic residues" evidence="4">
    <location>
        <begin position="19"/>
        <end position="29"/>
    </location>
</feature>
<feature type="region of interest" description="Disordered" evidence="4">
    <location>
        <begin position="119"/>
        <end position="163"/>
    </location>
</feature>
<accession>A0A9P0L5J3</accession>
<dbReference type="Pfam" id="PF15458">
    <property type="entry name" value="NTR2"/>
    <property type="match status" value="1"/>
</dbReference>
<dbReference type="AlphaFoldDB" id="A0A9P0L5J3"/>
<feature type="compositionally biased region" description="Basic residues" evidence="4">
    <location>
        <begin position="1"/>
        <end position="12"/>
    </location>
</feature>
<dbReference type="EMBL" id="CAKOFQ010007006">
    <property type="protein sequence ID" value="CAH1986795.1"/>
    <property type="molecule type" value="Genomic_DNA"/>
</dbReference>
<evidence type="ECO:0000256" key="1">
    <source>
        <dbReference type="ARBA" id="ARBA00004123"/>
    </source>
</evidence>
<comment type="subcellular location">
    <subcellularLocation>
        <location evidence="1">Nucleus</location>
    </subcellularLocation>
</comment>
<feature type="compositionally biased region" description="Basic and acidic residues" evidence="4">
    <location>
        <begin position="152"/>
        <end position="163"/>
    </location>
</feature>
<evidence type="ECO:0000313" key="6">
    <source>
        <dbReference type="Proteomes" id="UP001152888"/>
    </source>
</evidence>
<dbReference type="GO" id="GO:0003677">
    <property type="term" value="F:DNA binding"/>
    <property type="evidence" value="ECO:0007669"/>
    <property type="project" value="InterPro"/>
</dbReference>
<reference evidence="5" key="1">
    <citation type="submission" date="2022-03" db="EMBL/GenBank/DDBJ databases">
        <authorList>
            <person name="Sayadi A."/>
        </authorList>
    </citation>
    <scope>NUCLEOTIDE SEQUENCE</scope>
</reference>
<keyword evidence="6" id="KW-1185">Reference proteome</keyword>
<dbReference type="GO" id="GO:0000390">
    <property type="term" value="P:spliceosomal complex disassembly"/>
    <property type="evidence" value="ECO:0007669"/>
    <property type="project" value="InterPro"/>
</dbReference>
<organism evidence="5 6">
    <name type="scientific">Acanthoscelides obtectus</name>
    <name type="common">Bean weevil</name>
    <name type="synonym">Bruchus obtectus</name>
    <dbReference type="NCBI Taxonomy" id="200917"/>
    <lineage>
        <taxon>Eukaryota</taxon>
        <taxon>Metazoa</taxon>
        <taxon>Ecdysozoa</taxon>
        <taxon>Arthropoda</taxon>
        <taxon>Hexapoda</taxon>
        <taxon>Insecta</taxon>
        <taxon>Pterygota</taxon>
        <taxon>Neoptera</taxon>
        <taxon>Endopterygota</taxon>
        <taxon>Coleoptera</taxon>
        <taxon>Polyphaga</taxon>
        <taxon>Cucujiformia</taxon>
        <taxon>Chrysomeloidea</taxon>
        <taxon>Chrysomelidae</taxon>
        <taxon>Bruchinae</taxon>
        <taxon>Bruchini</taxon>
        <taxon>Acanthoscelides</taxon>
    </lineage>
</organism>
<keyword evidence="2" id="KW-0539">Nucleus</keyword>
<dbReference type="PANTHER" id="PTHR12214:SF0">
    <property type="entry name" value="LD29489P"/>
    <property type="match status" value="1"/>
</dbReference>
<feature type="region of interest" description="Disordered" evidence="4">
    <location>
        <begin position="405"/>
        <end position="469"/>
    </location>
</feature>
<evidence type="ECO:0000313" key="5">
    <source>
        <dbReference type="EMBL" id="CAH1986795.1"/>
    </source>
</evidence>
<dbReference type="PANTHER" id="PTHR12214">
    <property type="entry name" value="GC-RICH SEQUENCE DNA-BINDING FACTOR"/>
    <property type="match status" value="1"/>
</dbReference>
<evidence type="ECO:0000256" key="3">
    <source>
        <dbReference type="SAM" id="Coils"/>
    </source>
</evidence>
<feature type="compositionally biased region" description="Basic and acidic residues" evidence="4">
    <location>
        <begin position="35"/>
        <end position="51"/>
    </location>
</feature>
<feature type="compositionally biased region" description="Acidic residues" evidence="4">
    <location>
        <begin position="213"/>
        <end position="223"/>
    </location>
</feature>
<feature type="compositionally biased region" description="Basic and acidic residues" evidence="4">
    <location>
        <begin position="423"/>
        <end position="439"/>
    </location>
</feature>
<dbReference type="InterPro" id="IPR012890">
    <property type="entry name" value="GCFC2-like"/>
</dbReference>
<feature type="compositionally biased region" description="Basic and acidic residues" evidence="4">
    <location>
        <begin position="203"/>
        <end position="212"/>
    </location>
</feature>
<keyword evidence="3" id="KW-0175">Coiled coil</keyword>
<evidence type="ECO:0000256" key="2">
    <source>
        <dbReference type="ARBA" id="ARBA00023242"/>
    </source>
</evidence>
<feature type="compositionally biased region" description="Basic and acidic residues" evidence="4">
    <location>
        <begin position="92"/>
        <end position="106"/>
    </location>
</feature>